<keyword evidence="5" id="KW-1185">Reference proteome</keyword>
<evidence type="ECO:0000256" key="2">
    <source>
        <dbReference type="ARBA" id="ARBA00022737"/>
    </source>
</evidence>
<dbReference type="Proteomes" id="UP000801492">
    <property type="component" value="Unassembled WGS sequence"/>
</dbReference>
<dbReference type="PANTHER" id="PTHR21663:SF0">
    <property type="entry name" value="HEAT REPEAT-CONTAINING PROTEIN 5B"/>
    <property type="match status" value="1"/>
</dbReference>
<keyword evidence="2" id="KW-0677">Repeat</keyword>
<dbReference type="Pfam" id="PF25468">
    <property type="entry name" value="HEAT_HEATR5A"/>
    <property type="match status" value="1"/>
</dbReference>
<dbReference type="Gene3D" id="1.25.10.10">
    <property type="entry name" value="Leucine-rich Repeat Variant"/>
    <property type="match status" value="3"/>
</dbReference>
<dbReference type="OrthoDB" id="192608at2759"/>
<dbReference type="InterPro" id="IPR016024">
    <property type="entry name" value="ARM-type_fold"/>
</dbReference>
<dbReference type="GO" id="GO:0016020">
    <property type="term" value="C:membrane"/>
    <property type="evidence" value="ECO:0007669"/>
    <property type="project" value="TreeGrafter"/>
</dbReference>
<dbReference type="GO" id="GO:0005794">
    <property type="term" value="C:Golgi apparatus"/>
    <property type="evidence" value="ECO:0007669"/>
    <property type="project" value="TreeGrafter"/>
</dbReference>
<dbReference type="EMBL" id="VTPC01090178">
    <property type="protein sequence ID" value="KAF2884385.1"/>
    <property type="molecule type" value="Genomic_DNA"/>
</dbReference>
<dbReference type="GO" id="GO:0042147">
    <property type="term" value="P:retrograde transport, endosome to Golgi"/>
    <property type="evidence" value="ECO:0007669"/>
    <property type="project" value="TreeGrafter"/>
</dbReference>
<gene>
    <name evidence="4" type="ORF">ILUMI_21764</name>
</gene>
<evidence type="ECO:0000256" key="1">
    <source>
        <dbReference type="ARBA" id="ARBA00008304"/>
    </source>
</evidence>
<proteinExistence type="inferred from homology"/>
<sequence length="2059" mass="225483">MELSHSLTLNEEALAQVPPAKRPVFIFEWLRFLDKVLVAAQKNDIKGCQKKLVEQLTNHIQESPGPPTRKLIARCLATLFSVGDTFLLFDTVNKCNDILKNKDDSPSFLPTRLAAICCVGSMYEKLGRMMGRSYEETVQILIRSLRSAESQTRIEIMLTLEKVCAGMGNAISNVHKEIYKAARHCLIDRVMAVRCAASRCLLEMLNHAPFLYTTELESLATLCFRAFDGSNYEVRCAVAKLLGTLIATTQQNQKTNQNAQQLKGVKLVSLDEALGILMSGFLRGGVGFLKGTGEIIKGSSGVNREVRVGVTHAYVVFVQILGGVWLERNIKALLSHVLYLVANPKAASSHVDAVYSRKCVNFILRSVLGKMLGEKAQLSACKEIAQIIVKEMNSIDFNPENAKDFNQETLFSQHLLVCALQEIGSLVLSLGTTAHDLTTDPSLNLINAAVSVLIHPCQAARLAAAWCLRCICVAVPSQTTPLIDRCVSGIEDLRTSPEAIAGYSCALAAVLGGVHLSPLGVPHTKGKVIFNTAEELLRSASQNSRLSINRTQAGWLLIGAIMTLGVPVVRGLLPRMLLLWRNSFPRSTKELESEKARGDAFTWQVTLEGRAGALSAMHSFVQNCPELVNDDIIRRLLTPIESALAMLTNISNVLKSYGQQLKAPAAMVRLRLYETLLLLPPQSFEGSYTHLLRMLVAEFTLTENPANTTTSQLRTVCHADDSVILGTWLQETDHRTIEDQMEPNRRADGEHLQPNSAAGSGALEHDPCCLYRPLLGGETIPGPLPLGVAVIDLSVALFGQIFPRVANKHRLQMLEHFTECIKHAKSSRQEAVQMNVFTALLSGLKGLSEAKTSFGQEDVKKSATALIIGALTSSNPILRCAAGEAVGRMAQVIADSRFTAELAQTSFDKLKSARDVASRTGHSLALGCLHRYVGGMGSSQHLNTSVSILLALAQDTTSPVVQVWALHALALISDSGGPMFRGYVEPTLSLALKLLLNVPQSHIDIHQCIGKVLSGLITTIGPELQGNTATICMARSSFLCACAIMQDHQDPLVQAEATGCLQQLHLFAPRHVNLSSLVPTLCRTLSSNHLLLRKAAISCLRQLAQREAKEVCEHAMTLANESRDTNTVEGLLITETGLPGVLFSMLDTETDASLIKDIHDTLTSMLQMLAADNLSQWLGLCKDVLTIAADSTNSEDQISVTAMEGDEHEETEADDDQVEFHAEEDSNTHTAVQPRWPTRVFAAECVRRIIIACEGNNKNAHFDLAQAKEMQFNKGKGDFLVLHLSDLIRMAFIAATSDSDPLRLEGLKTLQEIIEKFAKVPEPEFPGHLLLEQFQAQVGAALRPAFSPETSSHVTAAACEVCSTWIGSSVARDLNDLRRVHQLLVSSLAKLQNKTNTTQLYNESLTTLEKLSILKAWAEVYIVAMNGNGSAPGCTALVGSNNSNNDDEFGDFEYKGESLLTLVQPELVSLSQHWMAALRDHALLSLPAEFASQLPHDGGAFYTNDTMESSRPHYANTWPPILHAATLWLNAGSFHSISTQGETDNDNALNNNASDCSADKFHLLFGICMEALCSPRSTEPLESVITCLQALYTLLDSSWSRELLMVDKSLGIELCNVLHRLLLTRDNHDAQLLCMEVLKQIIKAAQEQFEGIKKKKLREIVPANHELTTITEIDLLGEGGESGEIIPGKSLVFAVLEVCLCLLVRHLPNLSPSPNSAIVTSLRVMQPTEDSGLLIASAVTCMENLHKLCSPKGAISILPTVLYLTTGVIKEVATKNVNDNTILANSAAVQASLHSLKILATDRYSKDMMCNEKWQKLLQSALAKVIDLAKTGSDENKLDEVTMMLAIAVFVLHAPSQVITAPNLQYPCINHFRQCLQSSNTTVRLKCVQSLKSIFSHPDRSVATPYIHALAPRLVEFLYSECARKVFTDTELSLTLETIVTVESLITLAEPQNRIQMLALLVPVLISYLLEGQALRAASKHSITLHEVSLQWLMKIGPKYPLEFKKLMSQSTELRTRLENAVRVNQQMQQRVKTDSNISKPLSTQAPSIKLKTDFSNFS</sequence>
<evidence type="ECO:0000256" key="3">
    <source>
        <dbReference type="ARBA" id="ARBA00070811"/>
    </source>
</evidence>
<name>A0A8K0FXQ4_IGNLU</name>
<evidence type="ECO:0000313" key="5">
    <source>
        <dbReference type="Proteomes" id="UP000801492"/>
    </source>
</evidence>
<accession>A0A8K0FXQ4</accession>
<protein>
    <recommendedName>
        <fullName evidence="3">HEAT repeat-containing protein 5A</fullName>
    </recommendedName>
</protein>
<dbReference type="InterPro" id="IPR046837">
    <property type="entry name" value="Laa1/Sip1/HEATR5-like_HEAT"/>
</dbReference>
<dbReference type="InterPro" id="IPR040108">
    <property type="entry name" value="Laa1/Sip1/HEATR5"/>
</dbReference>
<organism evidence="4 5">
    <name type="scientific">Ignelater luminosus</name>
    <name type="common">Cucubano</name>
    <name type="synonym">Pyrophorus luminosus</name>
    <dbReference type="NCBI Taxonomy" id="2038154"/>
    <lineage>
        <taxon>Eukaryota</taxon>
        <taxon>Metazoa</taxon>
        <taxon>Ecdysozoa</taxon>
        <taxon>Arthropoda</taxon>
        <taxon>Hexapoda</taxon>
        <taxon>Insecta</taxon>
        <taxon>Pterygota</taxon>
        <taxon>Neoptera</taxon>
        <taxon>Endopterygota</taxon>
        <taxon>Coleoptera</taxon>
        <taxon>Polyphaga</taxon>
        <taxon>Elateriformia</taxon>
        <taxon>Elateroidea</taxon>
        <taxon>Elateridae</taxon>
        <taxon>Agrypninae</taxon>
        <taxon>Pyrophorini</taxon>
        <taxon>Ignelater</taxon>
    </lineage>
</organism>
<dbReference type="SUPFAM" id="SSF48371">
    <property type="entry name" value="ARM repeat"/>
    <property type="match status" value="2"/>
</dbReference>
<dbReference type="PANTHER" id="PTHR21663">
    <property type="entry name" value="HYPOTHETICAL HEAT DOMAIN-CONTAINING"/>
    <property type="match status" value="1"/>
</dbReference>
<dbReference type="GO" id="GO:0008104">
    <property type="term" value="P:intracellular protein localization"/>
    <property type="evidence" value="ECO:0007669"/>
    <property type="project" value="TreeGrafter"/>
</dbReference>
<dbReference type="Pfam" id="PF20210">
    <property type="entry name" value="Laa1_Sip1_HTR5"/>
    <property type="match status" value="1"/>
</dbReference>
<dbReference type="GO" id="GO:0006897">
    <property type="term" value="P:endocytosis"/>
    <property type="evidence" value="ECO:0007669"/>
    <property type="project" value="TreeGrafter"/>
</dbReference>
<dbReference type="GO" id="GO:0005829">
    <property type="term" value="C:cytosol"/>
    <property type="evidence" value="ECO:0007669"/>
    <property type="project" value="GOC"/>
</dbReference>
<dbReference type="FunFam" id="1.25.10.10:FF:000138">
    <property type="entry name" value="Putative HEAT repeat-containing protein 5B"/>
    <property type="match status" value="1"/>
</dbReference>
<evidence type="ECO:0000313" key="4">
    <source>
        <dbReference type="EMBL" id="KAF2884385.1"/>
    </source>
</evidence>
<comment type="similarity">
    <text evidence="1">Belongs to the HEATR5 family.</text>
</comment>
<dbReference type="FunFam" id="1.25.10.10:FF:000098">
    <property type="entry name" value="HEAT repeat-containing protein 5A isoform X2"/>
    <property type="match status" value="1"/>
</dbReference>
<reference evidence="4" key="1">
    <citation type="submission" date="2019-08" db="EMBL/GenBank/DDBJ databases">
        <title>The genome of the North American firefly Photinus pyralis.</title>
        <authorList>
            <consortium name="Photinus pyralis genome working group"/>
            <person name="Fallon T.R."/>
            <person name="Sander Lower S.E."/>
            <person name="Weng J.-K."/>
        </authorList>
    </citation>
    <scope>NUCLEOTIDE SEQUENCE</scope>
    <source>
        <strain evidence="4">TRF0915ILg1</strain>
        <tissue evidence="4">Whole body</tissue>
    </source>
</reference>
<dbReference type="GO" id="GO:0030139">
    <property type="term" value="C:endocytic vesicle"/>
    <property type="evidence" value="ECO:0007669"/>
    <property type="project" value="TreeGrafter"/>
</dbReference>
<comment type="caution">
    <text evidence="4">The sequence shown here is derived from an EMBL/GenBank/DDBJ whole genome shotgun (WGS) entry which is preliminary data.</text>
</comment>
<dbReference type="InterPro" id="IPR011989">
    <property type="entry name" value="ARM-like"/>
</dbReference>